<dbReference type="Proteomes" id="UP000298493">
    <property type="component" value="Unassembled WGS sequence"/>
</dbReference>
<comment type="caution">
    <text evidence="1">The sequence shown here is derived from an EMBL/GenBank/DDBJ whole genome shotgun (WGS) entry which is preliminary data.</text>
</comment>
<proteinExistence type="predicted"/>
<dbReference type="AlphaFoldDB" id="A0A4Z1PW18"/>
<gene>
    <name evidence="1" type="ORF">E6O75_ATG00387</name>
</gene>
<organism evidence="1 2">
    <name type="scientific">Venturia nashicola</name>
    <dbReference type="NCBI Taxonomy" id="86259"/>
    <lineage>
        <taxon>Eukaryota</taxon>
        <taxon>Fungi</taxon>
        <taxon>Dikarya</taxon>
        <taxon>Ascomycota</taxon>
        <taxon>Pezizomycotina</taxon>
        <taxon>Dothideomycetes</taxon>
        <taxon>Pleosporomycetidae</taxon>
        <taxon>Venturiales</taxon>
        <taxon>Venturiaceae</taxon>
        <taxon>Venturia</taxon>
    </lineage>
</organism>
<dbReference type="EMBL" id="SNSC02000001">
    <property type="protein sequence ID" value="TID27620.1"/>
    <property type="molecule type" value="Genomic_DNA"/>
</dbReference>
<keyword evidence="2" id="KW-1185">Reference proteome</keyword>
<sequence>MLSTTITNNKLALSNRPQQLPTLLMRQYVAWNVIMCLYCVLSATRLPEDRTRKAPLEHQAPEALSKQGSRLSQIPISIRVPALPCLAEQRPCD</sequence>
<evidence type="ECO:0000313" key="1">
    <source>
        <dbReference type="EMBL" id="TID27620.1"/>
    </source>
</evidence>
<evidence type="ECO:0000313" key="2">
    <source>
        <dbReference type="Proteomes" id="UP000298493"/>
    </source>
</evidence>
<name>A0A4Z1PW18_9PEZI</name>
<reference evidence="1 2" key="1">
    <citation type="submission" date="2019-04" db="EMBL/GenBank/DDBJ databases">
        <title>High contiguity whole genome sequence and gene annotation resource for two Venturia nashicola isolates.</title>
        <authorList>
            <person name="Prokchorchik M."/>
            <person name="Won K."/>
            <person name="Lee Y."/>
            <person name="Choi E.D."/>
            <person name="Segonzac C."/>
            <person name="Sohn K.H."/>
        </authorList>
    </citation>
    <scope>NUCLEOTIDE SEQUENCE [LARGE SCALE GENOMIC DNA]</scope>
    <source>
        <strain evidence="1 2">PRI2</strain>
    </source>
</reference>
<protein>
    <submittedName>
        <fullName evidence="1">Uncharacterized protein</fullName>
    </submittedName>
</protein>
<accession>A0A4Z1PW18</accession>